<reference evidence="2" key="1">
    <citation type="submission" date="2022-01" db="EMBL/GenBank/DDBJ databases">
        <title>Comparative genomics reveals a dynamic genome evolution in the ectomycorrhizal milk-cap (Lactarius) mushrooms.</title>
        <authorList>
            <consortium name="DOE Joint Genome Institute"/>
            <person name="Lebreton A."/>
            <person name="Tang N."/>
            <person name="Kuo A."/>
            <person name="LaButti K."/>
            <person name="Drula E."/>
            <person name="Barry K."/>
            <person name="Clum A."/>
            <person name="Lipzen A."/>
            <person name="Mousain D."/>
            <person name="Ng V."/>
            <person name="Wang R."/>
            <person name="Wang X."/>
            <person name="Dai Y."/>
            <person name="Henrissat B."/>
            <person name="Grigoriev I.V."/>
            <person name="Guerin-Laguette A."/>
            <person name="Yu F."/>
            <person name="Martin F.M."/>
        </authorList>
    </citation>
    <scope>NUCLEOTIDE SEQUENCE</scope>
    <source>
        <strain evidence="2">QP</strain>
    </source>
</reference>
<sequence>MTTRTFHSLLIAFIGLLIAFSATPSVLAYPSPPSSPPLWVVPRQMQQPYFPDTPASCPICAQDYPSINSCAQASTVMANFTTVLFNPGAFIDVIKCSCADTFQSVFPQCVDCFEKTNQTDVLDTPDLPSLVNSIRQVCAFASALLGNVSNSNGETTPTAASSATTPAATTSGAAPTWDRFGASLSPLITGAAAVIVFGASLL</sequence>
<dbReference type="Proteomes" id="UP001201163">
    <property type="component" value="Unassembled WGS sequence"/>
</dbReference>
<feature type="signal peptide" evidence="1">
    <location>
        <begin position="1"/>
        <end position="28"/>
    </location>
</feature>
<keyword evidence="3" id="KW-1185">Reference proteome</keyword>
<evidence type="ECO:0000256" key="1">
    <source>
        <dbReference type="SAM" id="SignalP"/>
    </source>
</evidence>
<feature type="chain" id="PRO_5042239187" evidence="1">
    <location>
        <begin position="29"/>
        <end position="202"/>
    </location>
</feature>
<proteinExistence type="predicted"/>
<protein>
    <submittedName>
        <fullName evidence="2">Uncharacterized protein</fullName>
    </submittedName>
</protein>
<name>A0AAD4Q588_9AGAM</name>
<dbReference type="EMBL" id="JAKELL010000187">
    <property type="protein sequence ID" value="KAH8979034.1"/>
    <property type="molecule type" value="Genomic_DNA"/>
</dbReference>
<gene>
    <name evidence="2" type="ORF">EDB92DRAFT_1806815</name>
</gene>
<dbReference type="AlphaFoldDB" id="A0AAD4Q588"/>
<comment type="caution">
    <text evidence="2">The sequence shown here is derived from an EMBL/GenBank/DDBJ whole genome shotgun (WGS) entry which is preliminary data.</text>
</comment>
<evidence type="ECO:0000313" key="2">
    <source>
        <dbReference type="EMBL" id="KAH8979034.1"/>
    </source>
</evidence>
<organism evidence="2 3">
    <name type="scientific">Lactarius akahatsu</name>
    <dbReference type="NCBI Taxonomy" id="416441"/>
    <lineage>
        <taxon>Eukaryota</taxon>
        <taxon>Fungi</taxon>
        <taxon>Dikarya</taxon>
        <taxon>Basidiomycota</taxon>
        <taxon>Agaricomycotina</taxon>
        <taxon>Agaricomycetes</taxon>
        <taxon>Russulales</taxon>
        <taxon>Russulaceae</taxon>
        <taxon>Lactarius</taxon>
    </lineage>
</organism>
<keyword evidence="1" id="KW-0732">Signal</keyword>
<evidence type="ECO:0000313" key="3">
    <source>
        <dbReference type="Proteomes" id="UP001201163"/>
    </source>
</evidence>
<accession>A0AAD4Q588</accession>